<reference evidence="2" key="1">
    <citation type="submission" date="2013-06" db="EMBL/GenBank/DDBJ databases">
        <authorList>
            <person name="Zhao Q."/>
        </authorList>
    </citation>
    <scope>NUCLEOTIDE SEQUENCE</scope>
    <source>
        <strain evidence="2">cv. W1943</strain>
    </source>
</reference>
<organism evidence="1 2">
    <name type="scientific">Oryza rufipogon</name>
    <name type="common">Brownbeard rice</name>
    <name type="synonym">Asian wild rice</name>
    <dbReference type="NCBI Taxonomy" id="4529"/>
    <lineage>
        <taxon>Eukaryota</taxon>
        <taxon>Viridiplantae</taxon>
        <taxon>Streptophyta</taxon>
        <taxon>Embryophyta</taxon>
        <taxon>Tracheophyta</taxon>
        <taxon>Spermatophyta</taxon>
        <taxon>Magnoliopsida</taxon>
        <taxon>Liliopsida</taxon>
        <taxon>Poales</taxon>
        <taxon>Poaceae</taxon>
        <taxon>BOP clade</taxon>
        <taxon>Oryzoideae</taxon>
        <taxon>Oryzeae</taxon>
        <taxon>Oryzinae</taxon>
        <taxon>Oryza</taxon>
    </lineage>
</organism>
<name>A0A0E0QJ34_ORYRU</name>
<protein>
    <submittedName>
        <fullName evidence="1">Uncharacterized protein</fullName>
    </submittedName>
</protein>
<dbReference type="HOGENOM" id="CLU_086495_0_0_1"/>
<reference evidence="1" key="2">
    <citation type="submission" date="2015-06" db="UniProtKB">
        <authorList>
            <consortium name="EnsemblPlants"/>
        </authorList>
    </citation>
    <scope>IDENTIFICATION</scope>
</reference>
<proteinExistence type="predicted"/>
<keyword evidence="2" id="KW-1185">Reference proteome</keyword>
<dbReference type="Proteomes" id="UP000008022">
    <property type="component" value="Unassembled WGS sequence"/>
</dbReference>
<accession>A0A0E0QJ34</accession>
<dbReference type="AlphaFoldDB" id="A0A0E0QJ34"/>
<evidence type="ECO:0000313" key="1">
    <source>
        <dbReference type="EnsemblPlants" id="ORUFI08G16780.1"/>
    </source>
</evidence>
<sequence>MDLQFEQTPTTSNNSSYLSANRTGAEVGLGRNPQGPDQQGFWMACGLGPQRQPTRPRPASLLDGLRAGTSAPAIMALTDLKADIEELRIVLKELATIIQEKLANEEEWHSKQEVAEEMHAEMDVAVGMVMPSPITVPPTQPVGLEICVKRCLFYTLQQHPQVLKWCTHISASRGRSTHGRPPPKDGLLPNRPWVAIRSPASFKPAQSLAIRLQQQQGSIRQRTLPGDPCRWPWQRRHCQRRGAMLTNWATSCCGDDADVRGSAASFGDDSWCSEWAIRRHRIHGVCEKGIQRLHFFRIAGWMGLTC</sequence>
<evidence type="ECO:0000313" key="2">
    <source>
        <dbReference type="Proteomes" id="UP000008022"/>
    </source>
</evidence>
<dbReference type="EnsemblPlants" id="ORUFI08G16780.1">
    <property type="protein sequence ID" value="ORUFI08G16780.1"/>
    <property type="gene ID" value="ORUFI08G16780"/>
</dbReference>
<dbReference type="Gramene" id="ORUFI08G16780.1">
    <property type="protein sequence ID" value="ORUFI08G16780.1"/>
    <property type="gene ID" value="ORUFI08G16780"/>
</dbReference>
<dbReference type="OMA" id="WCTHISA"/>